<evidence type="ECO:0000313" key="2">
    <source>
        <dbReference type="EMBL" id="KAG7446196.1"/>
    </source>
</evidence>
<dbReference type="EMBL" id="MU250535">
    <property type="protein sequence ID" value="KAG7446196.1"/>
    <property type="molecule type" value="Genomic_DNA"/>
</dbReference>
<gene>
    <name evidence="2" type="ORF">BT62DRAFT_158018</name>
</gene>
<evidence type="ECO:0000313" key="3">
    <source>
        <dbReference type="Proteomes" id="UP000812287"/>
    </source>
</evidence>
<dbReference type="RefSeq" id="XP_043039696.1">
    <property type="nucleotide sequence ID" value="XM_043179885.1"/>
</dbReference>
<dbReference type="AlphaFoldDB" id="A0A9P8ASR5"/>
<evidence type="ECO:0000256" key="1">
    <source>
        <dbReference type="SAM" id="MobiDB-lite"/>
    </source>
</evidence>
<comment type="caution">
    <text evidence="2">The sequence shown here is derived from an EMBL/GenBank/DDBJ whole genome shotgun (WGS) entry which is preliminary data.</text>
</comment>
<organism evidence="2 3">
    <name type="scientific">Guyanagaster necrorhizus</name>
    <dbReference type="NCBI Taxonomy" id="856835"/>
    <lineage>
        <taxon>Eukaryota</taxon>
        <taxon>Fungi</taxon>
        <taxon>Dikarya</taxon>
        <taxon>Basidiomycota</taxon>
        <taxon>Agaricomycotina</taxon>
        <taxon>Agaricomycetes</taxon>
        <taxon>Agaricomycetidae</taxon>
        <taxon>Agaricales</taxon>
        <taxon>Marasmiineae</taxon>
        <taxon>Physalacriaceae</taxon>
        <taxon>Guyanagaster</taxon>
    </lineage>
</organism>
<dbReference type="Proteomes" id="UP000812287">
    <property type="component" value="Unassembled WGS sequence"/>
</dbReference>
<protein>
    <submittedName>
        <fullName evidence="2">Uncharacterized protein</fullName>
    </submittedName>
</protein>
<feature type="region of interest" description="Disordered" evidence="1">
    <location>
        <begin position="62"/>
        <end position="82"/>
    </location>
</feature>
<accession>A0A9P8ASR5</accession>
<keyword evidence="3" id="KW-1185">Reference proteome</keyword>
<reference evidence="2" key="1">
    <citation type="submission" date="2020-11" db="EMBL/GenBank/DDBJ databases">
        <title>Adaptations for nitrogen fixation in a non-lichenized fungal sporocarp promotes dispersal by wood-feeding termites.</title>
        <authorList>
            <consortium name="DOE Joint Genome Institute"/>
            <person name="Koch R.A."/>
            <person name="Yoon G."/>
            <person name="Arayal U."/>
            <person name="Lail K."/>
            <person name="Amirebrahimi M."/>
            <person name="Labutti K."/>
            <person name="Lipzen A."/>
            <person name="Riley R."/>
            <person name="Barry K."/>
            <person name="Henrissat B."/>
            <person name="Grigoriev I.V."/>
            <person name="Herr J.R."/>
            <person name="Aime M.C."/>
        </authorList>
    </citation>
    <scope>NUCLEOTIDE SEQUENCE</scope>
    <source>
        <strain evidence="2">MCA 3950</strain>
    </source>
</reference>
<proteinExistence type="predicted"/>
<dbReference type="GeneID" id="66102181"/>
<sequence>MHLWFTRALRRLVGHCTNQRKQWSRRARMRWEQRIQDRPHNKGPVFRRAVVLRAFPSCLRQDDASRRQRGRQPRMAVSLEAS</sequence>
<name>A0A9P8ASR5_9AGAR</name>